<dbReference type="CDD" id="cd11398">
    <property type="entry name" value="bHLHzip_scCBP1"/>
    <property type="match status" value="1"/>
</dbReference>
<feature type="compositionally biased region" description="Acidic residues" evidence="4">
    <location>
        <begin position="105"/>
        <end position="117"/>
    </location>
</feature>
<dbReference type="PANTHER" id="PTHR47787">
    <property type="entry name" value="CENTROMERE-BINDING PROTEIN 1"/>
    <property type="match status" value="1"/>
</dbReference>
<dbReference type="SUPFAM" id="SSF47459">
    <property type="entry name" value="HLH, helix-loop-helix DNA-binding domain"/>
    <property type="match status" value="1"/>
</dbReference>
<dbReference type="InterPro" id="IPR036638">
    <property type="entry name" value="HLH_DNA-bd_sf"/>
</dbReference>
<evidence type="ECO:0000256" key="4">
    <source>
        <dbReference type="SAM" id="MobiDB-lite"/>
    </source>
</evidence>
<dbReference type="InterPro" id="IPR011598">
    <property type="entry name" value="bHLH_dom"/>
</dbReference>
<dbReference type="AlphaFoldDB" id="A0A4C2E676"/>
<feature type="compositionally biased region" description="Polar residues" evidence="4">
    <location>
        <begin position="145"/>
        <end position="163"/>
    </location>
</feature>
<sequence length="317" mass="34766">MSKRGHGEEDEAIKRQKQDDNIDAALLNEGEAQGGSQQYDTAATAAAVAHAAYGDLIQHPGDEGKSGGPGAGDDDEDEGEEEENHEGGDTNPHAGGDGEGGVNEGGEEEEEEEDDVDDQIKDPDHVPEDDDDENNHRKQSHRRSSGSIKNGLSGNASVHSGSGSADVDFQDAADGDEEDEDDEKKIFARRTRRAPAATGSDEWRKQRKDSHKEVERRRRENINTAINKLSELLPVKESSKATVLARAAEYIQKLKETESANIDKWTLQKLLSEQNQSRLSTANERLQDELGRAYKEIESLRQRLKEAGIEVETANES</sequence>
<feature type="compositionally biased region" description="Acidic residues" evidence="4">
    <location>
        <begin position="168"/>
        <end position="182"/>
    </location>
</feature>
<evidence type="ECO:0000256" key="2">
    <source>
        <dbReference type="ARBA" id="ARBA00023242"/>
    </source>
</evidence>
<organism evidence="6 7">
    <name type="scientific">Zygosaccharomyces mellis</name>
    <dbReference type="NCBI Taxonomy" id="42258"/>
    <lineage>
        <taxon>Eukaryota</taxon>
        <taxon>Fungi</taxon>
        <taxon>Dikarya</taxon>
        <taxon>Ascomycota</taxon>
        <taxon>Saccharomycotina</taxon>
        <taxon>Saccharomycetes</taxon>
        <taxon>Saccharomycetales</taxon>
        <taxon>Saccharomycetaceae</taxon>
        <taxon>Zygosaccharomyces</taxon>
    </lineage>
</organism>
<gene>
    <name evidence="6" type="primary">CBF1</name>
    <name evidence="6" type="ORF">ZYGM_003416</name>
</gene>
<dbReference type="InterPro" id="IPR047206">
    <property type="entry name" value="bHLHzip_scCBP1-like"/>
</dbReference>
<feature type="domain" description="BHLH" evidence="5">
    <location>
        <begin position="206"/>
        <end position="254"/>
    </location>
</feature>
<keyword evidence="2" id="KW-0539">Nucleus</keyword>
<dbReference type="GO" id="GO:0005634">
    <property type="term" value="C:nucleus"/>
    <property type="evidence" value="ECO:0007669"/>
    <property type="project" value="TreeGrafter"/>
</dbReference>
<accession>A0A4C2E676</accession>
<evidence type="ECO:0000256" key="3">
    <source>
        <dbReference type="SAM" id="Coils"/>
    </source>
</evidence>
<dbReference type="Pfam" id="PF00010">
    <property type="entry name" value="HLH"/>
    <property type="match status" value="1"/>
</dbReference>
<feature type="coiled-coil region" evidence="3">
    <location>
        <begin position="283"/>
        <end position="317"/>
    </location>
</feature>
<evidence type="ECO:0000256" key="1">
    <source>
        <dbReference type="ARBA" id="ARBA00023125"/>
    </source>
</evidence>
<feature type="compositionally biased region" description="Low complexity" evidence="4">
    <location>
        <begin position="41"/>
        <end position="52"/>
    </location>
</feature>
<comment type="caution">
    <text evidence="6">The sequence shown here is derived from an EMBL/GenBank/DDBJ whole genome shotgun (WGS) entry which is preliminary data.</text>
</comment>
<feature type="region of interest" description="Disordered" evidence="4">
    <location>
        <begin position="1"/>
        <end position="217"/>
    </location>
</feature>
<dbReference type="SMART" id="SM00353">
    <property type="entry name" value="HLH"/>
    <property type="match status" value="1"/>
</dbReference>
<keyword evidence="1" id="KW-0238">DNA-binding</keyword>
<feature type="compositionally biased region" description="Acidic residues" evidence="4">
    <location>
        <begin position="72"/>
        <end position="84"/>
    </location>
</feature>
<dbReference type="PROSITE" id="PS50888">
    <property type="entry name" value="BHLH"/>
    <property type="match status" value="1"/>
</dbReference>
<keyword evidence="3" id="KW-0175">Coiled coil</keyword>
<dbReference type="GO" id="GO:0046983">
    <property type="term" value="F:protein dimerization activity"/>
    <property type="evidence" value="ECO:0007669"/>
    <property type="project" value="InterPro"/>
</dbReference>
<proteinExistence type="predicted"/>
<dbReference type="EMBL" id="BIMX01000010">
    <property type="protein sequence ID" value="GCE99491.1"/>
    <property type="molecule type" value="Genomic_DNA"/>
</dbReference>
<name>A0A4C2E676_9SACH</name>
<dbReference type="OrthoDB" id="71302at2759"/>
<evidence type="ECO:0000259" key="5">
    <source>
        <dbReference type="PROSITE" id="PS50888"/>
    </source>
</evidence>
<dbReference type="Proteomes" id="UP000301737">
    <property type="component" value="Unassembled WGS sequence"/>
</dbReference>
<reference evidence="6 7" key="1">
    <citation type="submission" date="2019-01" db="EMBL/GenBank/DDBJ databases">
        <title>Draft Genome Sequencing of Zygosaccharomyces mellis Ca-7.</title>
        <authorList>
            <person name="Shiwa Y."/>
            <person name="Kanesaki Y."/>
            <person name="Ishige T."/>
            <person name="Mura K."/>
            <person name="Hori T."/>
            <person name="Tamura T."/>
        </authorList>
    </citation>
    <scope>NUCLEOTIDE SEQUENCE [LARGE SCALE GENOMIC DNA]</scope>
    <source>
        <strain evidence="6 7">Ca-7</strain>
    </source>
</reference>
<dbReference type="GO" id="GO:0003700">
    <property type="term" value="F:DNA-binding transcription factor activity"/>
    <property type="evidence" value="ECO:0007669"/>
    <property type="project" value="InterPro"/>
</dbReference>
<evidence type="ECO:0000313" key="7">
    <source>
        <dbReference type="Proteomes" id="UP000301737"/>
    </source>
</evidence>
<feature type="compositionally biased region" description="Gly residues" evidence="4">
    <location>
        <begin position="95"/>
        <end position="104"/>
    </location>
</feature>
<dbReference type="GO" id="GO:0003677">
    <property type="term" value="F:DNA binding"/>
    <property type="evidence" value="ECO:0007669"/>
    <property type="project" value="UniProtKB-KW"/>
</dbReference>
<protein>
    <submittedName>
        <fullName evidence="6">Basic helix-loop-helix protein</fullName>
    </submittedName>
</protein>
<keyword evidence="7" id="KW-1185">Reference proteome</keyword>
<dbReference type="Gene3D" id="4.10.280.10">
    <property type="entry name" value="Helix-loop-helix DNA-binding domain"/>
    <property type="match status" value="1"/>
</dbReference>
<evidence type="ECO:0000313" key="6">
    <source>
        <dbReference type="EMBL" id="GCE99491.1"/>
    </source>
</evidence>
<dbReference type="PANTHER" id="PTHR47787:SF1">
    <property type="entry name" value="CENTROMERE-BINDING PROTEIN 1"/>
    <property type="match status" value="1"/>
</dbReference>